<keyword evidence="2 15" id="KW-0479">Metal-binding</keyword>
<keyword evidence="9 15" id="KW-0460">Magnesium</keyword>
<comment type="similarity">
    <text evidence="15">Belongs to the helicase family. UvrD subfamily.</text>
</comment>
<evidence type="ECO:0000256" key="3">
    <source>
        <dbReference type="ARBA" id="ARBA00022741"/>
    </source>
</evidence>
<evidence type="ECO:0000256" key="6">
    <source>
        <dbReference type="ARBA" id="ARBA00022806"/>
    </source>
</evidence>
<dbReference type="OrthoDB" id="9810135at2"/>
<comment type="catalytic activity">
    <reaction evidence="14 15">
        <text>ATP + H2O = ADP + phosphate + H(+)</text>
        <dbReference type="Rhea" id="RHEA:13065"/>
        <dbReference type="ChEBI" id="CHEBI:15377"/>
        <dbReference type="ChEBI" id="CHEBI:15378"/>
        <dbReference type="ChEBI" id="CHEBI:30616"/>
        <dbReference type="ChEBI" id="CHEBI:43474"/>
        <dbReference type="ChEBI" id="CHEBI:456216"/>
        <dbReference type="EC" id="5.6.2.4"/>
    </reaction>
</comment>
<dbReference type="SUPFAM" id="SSF52540">
    <property type="entry name" value="P-loop containing nucleoside triphosphate hydrolases"/>
    <property type="match status" value="1"/>
</dbReference>
<dbReference type="PROSITE" id="PS51198">
    <property type="entry name" value="UVRD_HELICASE_ATP_BIND"/>
    <property type="match status" value="1"/>
</dbReference>
<keyword evidence="1 15" id="KW-0540">Nuclease</keyword>
<evidence type="ECO:0000259" key="18">
    <source>
        <dbReference type="PROSITE" id="PS51217"/>
    </source>
</evidence>
<feature type="binding site" evidence="16">
    <location>
        <begin position="25"/>
        <end position="32"/>
    </location>
    <ligand>
        <name>ATP</name>
        <dbReference type="ChEBI" id="CHEBI:30616"/>
    </ligand>
</feature>
<keyword evidence="3 15" id="KW-0547">Nucleotide-binding</keyword>
<dbReference type="GO" id="GO:0009338">
    <property type="term" value="C:exodeoxyribonuclease V complex"/>
    <property type="evidence" value="ECO:0007669"/>
    <property type="project" value="TreeGrafter"/>
</dbReference>
<dbReference type="AlphaFoldDB" id="A0A291QYZ6"/>
<feature type="active site" description="For nuclease activity" evidence="15">
    <location>
        <position position="1050"/>
    </location>
</feature>
<proteinExistence type="inferred from homology"/>
<dbReference type="PANTHER" id="PTHR11070">
    <property type="entry name" value="UVRD / RECB / PCRA DNA HELICASE FAMILY MEMBER"/>
    <property type="match status" value="1"/>
</dbReference>
<evidence type="ECO:0000256" key="8">
    <source>
        <dbReference type="ARBA" id="ARBA00022840"/>
    </source>
</evidence>
<dbReference type="NCBIfam" id="TIGR00609">
    <property type="entry name" value="recB"/>
    <property type="match status" value="1"/>
</dbReference>
<name>A0A291QYZ6_9BACT</name>
<reference evidence="19 20" key="1">
    <citation type="submission" date="2017-10" db="EMBL/GenBank/DDBJ databases">
        <title>Paenichitinophaga pekingensis gen. nov., sp. nov., isolated from activated sludge.</title>
        <authorList>
            <person name="Jin D."/>
            <person name="Kong X."/>
            <person name="Deng Y."/>
            <person name="Bai Z."/>
        </authorList>
    </citation>
    <scope>NUCLEOTIDE SEQUENCE [LARGE SCALE GENOMIC DNA]</scope>
    <source>
        <strain evidence="19 20">13</strain>
    </source>
</reference>
<dbReference type="GO" id="GO:0005524">
    <property type="term" value="F:ATP binding"/>
    <property type="evidence" value="ECO:0007669"/>
    <property type="project" value="UniProtKB-UniRule"/>
</dbReference>
<dbReference type="InterPro" id="IPR011335">
    <property type="entry name" value="Restrct_endonuc-II-like"/>
</dbReference>
<comment type="subunit">
    <text evidence="15">Heterotrimer of RecB, RecC and RecD. All subunits contribute to DNA-binding. Interacts with RecA.</text>
</comment>
<evidence type="ECO:0000256" key="13">
    <source>
        <dbReference type="ARBA" id="ARBA00034617"/>
    </source>
</evidence>
<dbReference type="SUPFAM" id="SSF52980">
    <property type="entry name" value="Restriction endonuclease-like"/>
    <property type="match status" value="1"/>
</dbReference>
<keyword evidence="20" id="KW-1185">Reference proteome</keyword>
<keyword evidence="6 15" id="KW-0347">Helicase</keyword>
<comment type="catalytic activity">
    <reaction evidence="13 15">
        <text>Couples ATP hydrolysis with the unwinding of duplex DNA by translocating in the 3'-5' direction.</text>
        <dbReference type="EC" id="5.6.2.4"/>
    </reaction>
</comment>
<evidence type="ECO:0000259" key="17">
    <source>
        <dbReference type="PROSITE" id="PS51198"/>
    </source>
</evidence>
<evidence type="ECO:0000256" key="10">
    <source>
        <dbReference type="ARBA" id="ARBA00023125"/>
    </source>
</evidence>
<evidence type="ECO:0000256" key="12">
    <source>
        <dbReference type="ARBA" id="ARBA00023235"/>
    </source>
</evidence>
<dbReference type="PANTHER" id="PTHR11070:SF23">
    <property type="entry name" value="RECBCD ENZYME SUBUNIT RECB"/>
    <property type="match status" value="1"/>
</dbReference>
<organism evidence="19 20">
    <name type="scientific">Chitinophaga caeni</name>
    <dbReference type="NCBI Taxonomy" id="2029983"/>
    <lineage>
        <taxon>Bacteria</taxon>
        <taxon>Pseudomonadati</taxon>
        <taxon>Bacteroidota</taxon>
        <taxon>Chitinophagia</taxon>
        <taxon>Chitinophagales</taxon>
        <taxon>Chitinophagaceae</taxon>
        <taxon>Chitinophaga</taxon>
    </lineage>
</organism>
<dbReference type="InterPro" id="IPR004586">
    <property type="entry name" value="RecB"/>
</dbReference>
<dbReference type="Gene3D" id="1.10.3170.10">
    <property type="entry name" value="Recbcd, chain B, domain 2"/>
    <property type="match status" value="1"/>
</dbReference>
<dbReference type="GO" id="GO:0000724">
    <property type="term" value="P:double-strand break repair via homologous recombination"/>
    <property type="evidence" value="ECO:0007669"/>
    <property type="project" value="UniProtKB-UniRule"/>
</dbReference>
<dbReference type="GO" id="GO:0016887">
    <property type="term" value="F:ATP hydrolysis activity"/>
    <property type="evidence" value="ECO:0007669"/>
    <property type="project" value="RHEA"/>
</dbReference>
<evidence type="ECO:0000256" key="11">
    <source>
        <dbReference type="ARBA" id="ARBA00023204"/>
    </source>
</evidence>
<dbReference type="InterPro" id="IPR014016">
    <property type="entry name" value="UvrD-like_ATP-bd"/>
</dbReference>
<feature type="domain" description="UvrD-like helicase C-terminal" evidence="18">
    <location>
        <begin position="443"/>
        <end position="729"/>
    </location>
</feature>
<dbReference type="InterPro" id="IPR014017">
    <property type="entry name" value="DNA_helicase_UvrD-like_C"/>
</dbReference>
<comment type="domain">
    <text evidence="15">The C-terminal domain has nuclease activity and interacts with RecD. It interacts with RecA, facilitating its loading onto ssDNA.</text>
</comment>
<feature type="binding site" evidence="15">
    <location>
        <position position="1050"/>
    </location>
    <ligand>
        <name>Mg(2+)</name>
        <dbReference type="ChEBI" id="CHEBI:18420"/>
    </ligand>
</feature>
<dbReference type="GO" id="GO:0000287">
    <property type="term" value="F:magnesium ion binding"/>
    <property type="evidence" value="ECO:0007669"/>
    <property type="project" value="UniProtKB-UniRule"/>
</dbReference>
<feature type="binding site" evidence="15">
    <location>
        <position position="921"/>
    </location>
    <ligand>
        <name>Mg(2+)</name>
        <dbReference type="ChEBI" id="CHEBI:18420"/>
    </ligand>
</feature>
<keyword evidence="7 15" id="KW-0269">Exonuclease</keyword>
<keyword evidence="4 15" id="KW-0227">DNA damage</keyword>
<gene>
    <name evidence="15 19" type="primary">recB</name>
    <name evidence="19" type="ORF">COR50_19415</name>
</gene>
<comment type="domain">
    <text evidence="15">The N-terminal DNA-binding domain is a ssDNA-dependent ATPase and has ATP-dependent 3'-5' helicase function. This domain interacts with RecC.</text>
</comment>
<comment type="function">
    <text evidence="15">A helicase/nuclease that prepares dsDNA breaks (DSB) for recombinational DNA repair. Binds to DSBs and unwinds DNA via a highly rapid and processive ATP-dependent bidirectional helicase activity. Unwinds dsDNA until it encounters a Chi (crossover hotspot instigator) sequence from the 3' direction. Cuts ssDNA a few nucleotides 3' to the Chi site. The properties and activities of the enzyme are changed at Chi. The Chi-altered holoenzyme produces a long 3'-ssDNA overhang and facilitates RecA-binding to the ssDNA for homologous DNA recombination and repair. Holoenzyme degrades any linearized DNA that is unable to undergo homologous recombination. In the holoenzyme this subunit contributes ATPase, 3'-5' helicase, exonuclease activity and loads RecA onto ssDNA.</text>
</comment>
<evidence type="ECO:0000313" key="19">
    <source>
        <dbReference type="EMBL" id="ATL49168.1"/>
    </source>
</evidence>
<dbReference type="Pfam" id="PF13361">
    <property type="entry name" value="UvrD_C"/>
    <property type="match status" value="2"/>
</dbReference>
<dbReference type="Gene3D" id="1.10.486.10">
    <property type="entry name" value="PCRA, domain 4"/>
    <property type="match status" value="1"/>
</dbReference>
<keyword evidence="12 15" id="KW-0413">Isomerase</keyword>
<keyword evidence="11 15" id="KW-0234">DNA repair</keyword>
<feature type="domain" description="UvrD-like helicase ATP-binding" evidence="17">
    <location>
        <begin position="4"/>
        <end position="442"/>
    </location>
</feature>
<keyword evidence="10 15" id="KW-0238">DNA-binding</keyword>
<accession>A0A291QYZ6</accession>
<dbReference type="HAMAP" id="MF_01485">
    <property type="entry name" value="RecB"/>
    <property type="match status" value="1"/>
</dbReference>
<feature type="binding site" evidence="15">
    <location>
        <position position="1037"/>
    </location>
    <ligand>
        <name>Mg(2+)</name>
        <dbReference type="ChEBI" id="CHEBI:18420"/>
    </ligand>
</feature>
<evidence type="ECO:0000256" key="1">
    <source>
        <dbReference type="ARBA" id="ARBA00022722"/>
    </source>
</evidence>
<evidence type="ECO:0000256" key="5">
    <source>
        <dbReference type="ARBA" id="ARBA00022801"/>
    </source>
</evidence>
<comment type="catalytic activity">
    <reaction evidence="15">
        <text>Exonucleolytic cleavage (in the presence of ATP) in either 5'- to 3'- or 3'- to 5'-direction to yield 5'-phosphooligonucleotides.</text>
        <dbReference type="EC" id="3.1.11.5"/>
    </reaction>
</comment>
<dbReference type="Pfam" id="PF00580">
    <property type="entry name" value="UvrD-helicase"/>
    <property type="match status" value="1"/>
</dbReference>
<dbReference type="GO" id="GO:0005829">
    <property type="term" value="C:cytosol"/>
    <property type="evidence" value="ECO:0007669"/>
    <property type="project" value="TreeGrafter"/>
</dbReference>
<dbReference type="CDD" id="cd22352">
    <property type="entry name" value="RecB_C-like"/>
    <property type="match status" value="1"/>
</dbReference>
<dbReference type="RefSeq" id="WP_098195536.1">
    <property type="nucleotide sequence ID" value="NZ_CP023777.1"/>
</dbReference>
<dbReference type="EMBL" id="CP023777">
    <property type="protein sequence ID" value="ATL49168.1"/>
    <property type="molecule type" value="Genomic_DNA"/>
</dbReference>
<dbReference type="GO" id="GO:0008854">
    <property type="term" value="F:exodeoxyribonuclease V activity"/>
    <property type="evidence" value="ECO:0007669"/>
    <property type="project" value="UniProtKB-EC"/>
</dbReference>
<evidence type="ECO:0000256" key="7">
    <source>
        <dbReference type="ARBA" id="ARBA00022839"/>
    </source>
</evidence>
<evidence type="ECO:0000256" key="14">
    <source>
        <dbReference type="ARBA" id="ARBA00048988"/>
    </source>
</evidence>
<dbReference type="EC" id="5.6.2.4" evidence="15"/>
<dbReference type="GO" id="GO:0003677">
    <property type="term" value="F:DNA binding"/>
    <property type="evidence" value="ECO:0007669"/>
    <property type="project" value="UniProtKB-UniRule"/>
</dbReference>
<evidence type="ECO:0000313" key="20">
    <source>
        <dbReference type="Proteomes" id="UP000220133"/>
    </source>
</evidence>
<evidence type="ECO:0000256" key="9">
    <source>
        <dbReference type="ARBA" id="ARBA00022842"/>
    </source>
</evidence>
<dbReference type="InterPro" id="IPR011604">
    <property type="entry name" value="PDDEXK-like_dom_sf"/>
</dbReference>
<dbReference type="Proteomes" id="UP000220133">
    <property type="component" value="Chromosome"/>
</dbReference>
<dbReference type="Gene3D" id="3.90.320.10">
    <property type="match status" value="1"/>
</dbReference>
<dbReference type="PROSITE" id="PS51217">
    <property type="entry name" value="UVRD_HELICASE_CTER"/>
    <property type="match status" value="1"/>
</dbReference>
<evidence type="ECO:0000256" key="16">
    <source>
        <dbReference type="PROSITE-ProRule" id="PRU00560"/>
    </source>
</evidence>
<evidence type="ECO:0000256" key="15">
    <source>
        <dbReference type="HAMAP-Rule" id="MF_01485"/>
    </source>
</evidence>
<dbReference type="InterPro" id="IPR000212">
    <property type="entry name" value="DNA_helicase_UvrD/REP"/>
</dbReference>
<comment type="miscellaneous">
    <text evidence="15">In the RecBCD complex, RecB has a slow 3'-5' helicase, an exonuclease activity and loads RecA onto ssDNA, RecD has a fast 5'-3' helicase activity, while RecC stimulates the ATPase and processivity of the RecB helicase and contributes to recognition of the Chi site.</text>
</comment>
<feature type="region of interest" description="DNA-binding and helicase activity, interacts with RecC" evidence="15">
    <location>
        <begin position="1"/>
        <end position="831"/>
    </location>
</feature>
<dbReference type="Gene3D" id="3.40.50.300">
    <property type="entry name" value="P-loop containing nucleotide triphosphate hydrolases"/>
    <property type="match status" value="2"/>
</dbReference>
<dbReference type="KEGG" id="cbae:COR50_19415"/>
<keyword evidence="5 15" id="KW-0378">Hydrolase</keyword>
<sequence>MSKPVIYKEFSAARVDLSGSNLIEASAGTGKTYSIAILVLRLIVEKKLSIKEILMVTFTNAAVAELQDRVRLFIRLAYKASQGKEPIDDGNIASIVEQAIYQDTGKAVEQRLRDAILLLDEMAVQTIHSFCGQTLREFAFETDQVFGVEMLPSIDPVIENEVNKFWRTHITTLPVNLLSFIRKVDMKKKFYSIVKEHLGGKHYFAYNHAEQYQLNPGLIESWQREMQQLQEQDLRVYEEHILYVESNIETWKEPVSKNSYAKKSFLPVMDDVGAFYELAVVHWQKQSKYVWKLFPELMEMLNIKKEQEDQQELLRQKIARYLYCLAIQEIYAGVQQFMEINQSLSFDQQINSLHEAVMQGKSGLLEGLRNKYKAVFIDEFQDTDKVQYEIFHNLFQNHSILFYIGDPKQSIYGWRKADIFTYFSARNAVDHVYGMNQNFRSSRNMIEAMNQFFQPYEGFDTFYFEDSGDKIEYIPVESPDQDSKGTLNYGDQAVKAMPIIYDKTKESIQEKVAGLVLHLLTDPSFHIYVKGDRRAIKPSDIGILVRANAEGKDIKKYLSRYGIPSVTLQETRILQSDEAVELLYLLQAIVQPNQAAINRALLSSFTGFNIRQILQLPPEITLSYFTKYNDLWQQDGIYTAMMEFMKDFDTRRTLLMNTQVDGERVITNFIQLTELLHQEQTRKNLSMLDVIAWLQKGISGMETEGDEYIQRVESDEEAVNIVTVHKSKGLEYKIVIVPHLDFGKGMEREFVSLRDPVSGDYISIESKQLGELATSFEQQKIQEERRLIYVAITRAIYACYVFHNTKIAKAGENELAATSLGLFIQALEKLPEGLKQVQLGAEIPSVAGQMYRVEQRLPAKIPSVVAHFSLYQENWRKLSYTSLAAKNMHFQVAKQRPGLQDYEQFIFHTLRKGAKTGNLLHFLFENIRFDESKHWAEYIQQAIDHYAPNQREVYAPMLEQLLNEVLKATIEIDGLQFQLEQVPPGKRLMELEFDFPVPAFFPAALNQFSGEGIRVEARRFNISGNQGLEGIMNGKIDMFFQFRQKFYILDWKSNHLGYDTADYNREAIAKAMNDNNYHLQYLIYTVAVKKYLASRLDDFDYEQHFGGVIYCYVRGMRAGESNGVFTARPPLEQVINLERLIT</sequence>
<evidence type="ECO:0000256" key="4">
    <source>
        <dbReference type="ARBA" id="ARBA00022763"/>
    </source>
</evidence>
<dbReference type="GO" id="GO:0043138">
    <property type="term" value="F:3'-5' DNA helicase activity"/>
    <property type="evidence" value="ECO:0007669"/>
    <property type="project" value="UniProtKB-UniRule"/>
</dbReference>
<keyword evidence="8 15" id="KW-0067">ATP-binding</keyword>
<evidence type="ECO:0000256" key="2">
    <source>
        <dbReference type="ARBA" id="ARBA00022723"/>
    </source>
</evidence>
<comment type="cofactor">
    <cofactor evidence="15">
        <name>Mg(2+)</name>
        <dbReference type="ChEBI" id="CHEBI:18420"/>
    </cofactor>
    <text evidence="15">Binds 1 Mg(2+) ion per subunit.</text>
</comment>
<protein>
    <recommendedName>
        <fullName evidence="15">RecBCD enzyme subunit RecB</fullName>
        <ecNumber evidence="15">3.1.11.5</ecNumber>
        <ecNumber evidence="15">5.6.2.4</ecNumber>
    </recommendedName>
    <alternativeName>
        <fullName evidence="15">DNA 3'-5' helicase subunit RecB</fullName>
    </alternativeName>
    <alternativeName>
        <fullName evidence="15">Exonuclease V subunit RecB</fullName>
        <shortName evidence="15">ExoV subunit RecB</shortName>
    </alternativeName>
    <alternativeName>
        <fullName evidence="15">Helicase/nuclease RecBCD subunit RecB</fullName>
    </alternativeName>
</protein>
<dbReference type="EC" id="3.1.11.5" evidence="15"/>
<dbReference type="InterPro" id="IPR027417">
    <property type="entry name" value="P-loop_NTPase"/>
</dbReference>
<feature type="region of interest" description="Nuclease activity, interacts with RecD and RecA" evidence="15">
    <location>
        <begin position="874"/>
        <end position="1142"/>
    </location>
</feature>